<evidence type="ECO:0000256" key="1">
    <source>
        <dbReference type="SAM" id="MobiDB-lite"/>
    </source>
</evidence>
<dbReference type="Proteomes" id="UP001328107">
    <property type="component" value="Unassembled WGS sequence"/>
</dbReference>
<dbReference type="EMBL" id="BTRK01000001">
    <property type="protein sequence ID" value="GMR33186.1"/>
    <property type="molecule type" value="Genomic_DNA"/>
</dbReference>
<feature type="transmembrane region" description="Helical" evidence="2">
    <location>
        <begin position="488"/>
        <end position="508"/>
    </location>
</feature>
<protein>
    <submittedName>
        <fullName evidence="3">Uncharacterized protein</fullName>
    </submittedName>
</protein>
<keyword evidence="2" id="KW-0812">Transmembrane</keyword>
<keyword evidence="4" id="KW-1185">Reference proteome</keyword>
<reference evidence="4" key="1">
    <citation type="submission" date="2022-10" db="EMBL/GenBank/DDBJ databases">
        <title>Genome assembly of Pristionchus species.</title>
        <authorList>
            <person name="Yoshida K."/>
            <person name="Sommer R.J."/>
        </authorList>
    </citation>
    <scope>NUCLEOTIDE SEQUENCE [LARGE SCALE GENOMIC DNA]</scope>
    <source>
        <strain evidence="4">RS5460</strain>
    </source>
</reference>
<evidence type="ECO:0000313" key="4">
    <source>
        <dbReference type="Proteomes" id="UP001328107"/>
    </source>
</evidence>
<feature type="region of interest" description="Disordered" evidence="1">
    <location>
        <begin position="671"/>
        <end position="697"/>
    </location>
</feature>
<organism evidence="3 4">
    <name type="scientific">Pristionchus mayeri</name>
    <dbReference type="NCBI Taxonomy" id="1317129"/>
    <lineage>
        <taxon>Eukaryota</taxon>
        <taxon>Metazoa</taxon>
        <taxon>Ecdysozoa</taxon>
        <taxon>Nematoda</taxon>
        <taxon>Chromadorea</taxon>
        <taxon>Rhabditida</taxon>
        <taxon>Rhabditina</taxon>
        <taxon>Diplogasteromorpha</taxon>
        <taxon>Diplogasteroidea</taxon>
        <taxon>Neodiplogasteridae</taxon>
        <taxon>Pristionchus</taxon>
    </lineage>
</organism>
<dbReference type="AlphaFoldDB" id="A0AAN5C9I7"/>
<name>A0AAN5C9I7_9BILA</name>
<feature type="non-terminal residue" evidence="3">
    <location>
        <position position="697"/>
    </location>
</feature>
<sequence>DFLLLLVLLIALLGLLVPLGLEDGLLLRGRLLPLHTVVLLLGHLPLLDLALVVLHEERAVELLEVLSLLIVGPSELVLLLSVEVTADAALLVLVVLAHLDLGGVSVEFNADAIKLDDDEVVLLVDAGVLQLLSSLDLLSIDGHSHLVLSLVHLQLDHRILRDDLHLLLLSVLRDLLDQNGELGLRGRAVLGQHGVAGGHGGTVDDVIERVDLAGLDGALGLGLLDEVGSEGREGTDGGHRLTTDVHQTEGHGQTVVTDGKLLGGSLDGQIGVLTGGGLDGELSADDSLLVVSVVDRGLVPGSHLGVGVDSVDEGTGEGAGDLVLGDELVLVQHGRLNEEGVLLEGGHLLLLLSHQLHPFLLLLVLLSLDLDLHLVLLIGSPARLDVDGEFAVLLLLQFLQGSGHLGVEHLDRRLHLPVAGLLLHQRGSHSGEVDLAVSQLVVAHRPHFHLGLSLLATSDGLDLGEETVGVGLLRLVLLRVLVEKGTTLLLIFSLLVLLSLEVLLVVLVEESLHRGSLHLLLIELLHLSLDHVLLGSLLSLLEGDLQIVLSDEHGRGDSLRSSLPDVSMDVSLNVDLHSGGLLQMGRADLVHERLEFLHVDRLLLRFNVRASVLRPDTDEGDGAGRDLGKTTGLLGEGEGGLDLELVLPLHLSGHVDGDVHLGRVEHLDSERDHGVHTLDRSDVSRGESGAGLDAQTE</sequence>
<keyword evidence="2" id="KW-0472">Membrane</keyword>
<keyword evidence="2" id="KW-1133">Transmembrane helix</keyword>
<evidence type="ECO:0000313" key="3">
    <source>
        <dbReference type="EMBL" id="GMR33186.1"/>
    </source>
</evidence>
<comment type="caution">
    <text evidence="3">The sequence shown here is derived from an EMBL/GenBank/DDBJ whole genome shotgun (WGS) entry which is preliminary data.</text>
</comment>
<evidence type="ECO:0000256" key="2">
    <source>
        <dbReference type="SAM" id="Phobius"/>
    </source>
</evidence>
<feature type="non-terminal residue" evidence="3">
    <location>
        <position position="1"/>
    </location>
</feature>
<gene>
    <name evidence="3" type="ORF">PMAYCL1PPCAC_03381</name>
</gene>
<accession>A0AAN5C9I7</accession>
<proteinExistence type="predicted"/>
<feature type="compositionally biased region" description="Basic and acidic residues" evidence="1">
    <location>
        <begin position="671"/>
        <end position="685"/>
    </location>
</feature>